<evidence type="ECO:0000313" key="3">
    <source>
        <dbReference type="EMBL" id="PWK33907.1"/>
    </source>
</evidence>
<reference evidence="3 4" key="1">
    <citation type="submission" date="2018-05" db="EMBL/GenBank/DDBJ databases">
        <title>Genomic Encyclopedia of Type Strains, Phase IV (KMG-V): Genome sequencing to study the core and pangenomes of soil and plant-associated prokaryotes.</title>
        <authorList>
            <person name="Whitman W."/>
        </authorList>
    </citation>
    <scope>NUCLEOTIDE SEQUENCE [LARGE SCALE GENOMIC DNA]</scope>
    <source>
        <strain evidence="3 4">SLV-132</strain>
    </source>
</reference>
<evidence type="ECO:0000256" key="1">
    <source>
        <dbReference type="ARBA" id="ARBA00022679"/>
    </source>
</evidence>
<dbReference type="Pfam" id="PF08241">
    <property type="entry name" value="Methyltransf_11"/>
    <property type="match status" value="1"/>
</dbReference>
<name>A0A316ET67_9BURK</name>
<evidence type="ECO:0000259" key="2">
    <source>
        <dbReference type="Pfam" id="PF08241"/>
    </source>
</evidence>
<dbReference type="CDD" id="cd02440">
    <property type="entry name" value="AdoMet_MTases"/>
    <property type="match status" value="1"/>
</dbReference>
<dbReference type="Gene3D" id="3.40.50.150">
    <property type="entry name" value="Vaccinia Virus protein VP39"/>
    <property type="match status" value="1"/>
</dbReference>
<dbReference type="InterPro" id="IPR013216">
    <property type="entry name" value="Methyltransf_11"/>
</dbReference>
<dbReference type="GO" id="GO:0032259">
    <property type="term" value="P:methylation"/>
    <property type="evidence" value="ECO:0007669"/>
    <property type="project" value="UniProtKB-KW"/>
</dbReference>
<dbReference type="InterPro" id="IPR050447">
    <property type="entry name" value="Erg6_SMT_methyltransf"/>
</dbReference>
<gene>
    <name evidence="3" type="ORF">C7419_103226</name>
</gene>
<dbReference type="GO" id="GO:0008757">
    <property type="term" value="F:S-adenosylmethionine-dependent methyltransferase activity"/>
    <property type="evidence" value="ECO:0007669"/>
    <property type="project" value="InterPro"/>
</dbReference>
<dbReference type="AlphaFoldDB" id="A0A316ET67"/>
<proteinExistence type="predicted"/>
<dbReference type="EMBL" id="QGGT01000003">
    <property type="protein sequence ID" value="PWK33907.1"/>
    <property type="molecule type" value="Genomic_DNA"/>
</dbReference>
<dbReference type="PANTHER" id="PTHR44068">
    <property type="entry name" value="ZGC:194242"/>
    <property type="match status" value="1"/>
</dbReference>
<evidence type="ECO:0000313" key="4">
    <source>
        <dbReference type="Proteomes" id="UP000245754"/>
    </source>
</evidence>
<keyword evidence="4" id="KW-1185">Reference proteome</keyword>
<comment type="caution">
    <text evidence="3">The sequence shown here is derived from an EMBL/GenBank/DDBJ whole genome shotgun (WGS) entry which is preliminary data.</text>
</comment>
<dbReference type="InterPro" id="IPR029063">
    <property type="entry name" value="SAM-dependent_MTases_sf"/>
</dbReference>
<organism evidence="3 4">
    <name type="scientific">Cupriavidus plantarum</name>
    <dbReference type="NCBI Taxonomy" id="942865"/>
    <lineage>
        <taxon>Bacteria</taxon>
        <taxon>Pseudomonadati</taxon>
        <taxon>Pseudomonadota</taxon>
        <taxon>Betaproteobacteria</taxon>
        <taxon>Burkholderiales</taxon>
        <taxon>Burkholderiaceae</taxon>
        <taxon>Cupriavidus</taxon>
    </lineage>
</organism>
<keyword evidence="3" id="KW-0489">Methyltransferase</keyword>
<dbReference type="RefSeq" id="WP_109583987.1">
    <property type="nucleotide sequence ID" value="NZ_QGGT01000003.1"/>
</dbReference>
<dbReference type="OrthoDB" id="9795634at2"/>
<dbReference type="SUPFAM" id="SSF53335">
    <property type="entry name" value="S-adenosyl-L-methionine-dependent methyltransferases"/>
    <property type="match status" value="1"/>
</dbReference>
<accession>A0A316ET67</accession>
<keyword evidence="1 3" id="KW-0808">Transferase</keyword>
<sequence>MTTSSPTGQDAPQVDLAALKGRQQAAWASGDYAVVGTTLQLVGELLAEACDLRYDETVLDVAAGNGNATLAAARRGCKVTSTDYVGALLERGAERARAERFDVTFQEADAEALPFGDASFDAVLSTFGVMFAPDQPKCAAEMMRVCRRGGRIGMANWTPQGFIGQMFKTLGAYVPPPAGVSPPSKWGVEEHLHTLFDPHGATIAVTPRKFRFRYRSPAHFIDVFRQWYGPVHKAFAALPPDRADGLARDLTDLMNSLNTAGKDSLVIPSEYLEVVVTKR</sequence>
<protein>
    <submittedName>
        <fullName evidence="3">Methyltransferase family protein</fullName>
    </submittedName>
</protein>
<dbReference type="Proteomes" id="UP000245754">
    <property type="component" value="Unassembled WGS sequence"/>
</dbReference>
<feature type="domain" description="Methyltransferase type 11" evidence="2">
    <location>
        <begin position="59"/>
        <end position="152"/>
    </location>
</feature>
<dbReference type="PANTHER" id="PTHR44068:SF11">
    <property type="entry name" value="GERANYL DIPHOSPHATE 2-C-METHYLTRANSFERASE"/>
    <property type="match status" value="1"/>
</dbReference>